<accession>A0A142C1S8</accession>
<sequence length="70" mass="7668">MSIDSAPVDQTETARVSLREGLENTFPCNAGRCACLPRDSYSYQCQSTSASTADCVENRCVTEDEWGKGR</sequence>
<feature type="non-terminal residue" evidence="1">
    <location>
        <position position="1"/>
    </location>
</feature>
<protein>
    <submittedName>
        <fullName evidence="1">Conotoxin</fullName>
    </submittedName>
</protein>
<feature type="non-terminal residue" evidence="1">
    <location>
        <position position="70"/>
    </location>
</feature>
<reference evidence="1" key="1">
    <citation type="submission" date="2015-12" db="EMBL/GenBank/DDBJ databases">
        <title>High throughput identification of novel conotoxins from the Chinese tubular cone snail Conus betulinus by multitranscriptome sequencing.</title>
        <authorList>
            <person name="Ruan Z."/>
            <person name="Peng C."/>
            <person name="Shi Q."/>
            <person name="Yao G."/>
            <person name="Gao B.-M."/>
        </authorList>
    </citation>
    <scope>NUCLEOTIDE SEQUENCE</scope>
</reference>
<dbReference type="AlphaFoldDB" id="A0A142C1S8"/>
<organism evidence="1">
    <name type="scientific">Conus betulinus</name>
    <name type="common">Beech cone</name>
    <dbReference type="NCBI Taxonomy" id="89764"/>
    <lineage>
        <taxon>Eukaryota</taxon>
        <taxon>Metazoa</taxon>
        <taxon>Spiralia</taxon>
        <taxon>Lophotrochozoa</taxon>
        <taxon>Mollusca</taxon>
        <taxon>Gastropoda</taxon>
        <taxon>Caenogastropoda</taxon>
        <taxon>Neogastropoda</taxon>
        <taxon>Conoidea</taxon>
        <taxon>Conidae</taxon>
        <taxon>Conus</taxon>
        <taxon>Dendroconus</taxon>
    </lineage>
</organism>
<dbReference type="EMBL" id="KU564031">
    <property type="protein sequence ID" value="AMP44779.1"/>
    <property type="molecule type" value="mRNA"/>
</dbReference>
<evidence type="ECO:0000313" key="1">
    <source>
        <dbReference type="EMBL" id="AMP44779.1"/>
    </source>
</evidence>
<name>A0A142C1S8_CONBE</name>
<proteinExistence type="evidence at transcript level"/>